<dbReference type="InterPro" id="IPR019819">
    <property type="entry name" value="Carboxylesterase_B_CS"/>
</dbReference>
<proteinExistence type="predicted"/>
<keyword evidence="4" id="KW-1185">Reference proteome</keyword>
<reference evidence="5" key="1">
    <citation type="submission" date="2025-08" db="UniProtKB">
        <authorList>
            <consortium name="RefSeq"/>
        </authorList>
    </citation>
    <scope>IDENTIFICATION</scope>
    <source>
        <tissue evidence="5">Total insect</tissue>
    </source>
</reference>
<dbReference type="InParanoid" id="A0A6P8Y9X7"/>
<dbReference type="OrthoDB" id="19653at2759"/>
<accession>A0A6P8Y9X7</accession>
<dbReference type="PROSITE" id="PS00941">
    <property type="entry name" value="CARBOXYLESTERASE_B_2"/>
    <property type="match status" value="1"/>
</dbReference>
<dbReference type="SUPFAM" id="SSF53474">
    <property type="entry name" value="alpha/beta-Hydrolases"/>
    <property type="match status" value="1"/>
</dbReference>
<protein>
    <submittedName>
        <fullName evidence="5">Esterase FE4-like</fullName>
    </submittedName>
</protein>
<evidence type="ECO:0000313" key="4">
    <source>
        <dbReference type="Proteomes" id="UP000515158"/>
    </source>
</evidence>
<dbReference type="InterPro" id="IPR050309">
    <property type="entry name" value="Type-B_Carboxylest/Lipase"/>
</dbReference>
<dbReference type="Proteomes" id="UP000515158">
    <property type="component" value="Unplaced"/>
</dbReference>
<name>A0A6P8Y9X7_THRPL</name>
<gene>
    <name evidence="5" type="primary">LOC117640557</name>
</gene>
<feature type="signal peptide" evidence="2">
    <location>
        <begin position="1"/>
        <end position="16"/>
    </location>
</feature>
<evidence type="ECO:0000256" key="1">
    <source>
        <dbReference type="ARBA" id="ARBA00023180"/>
    </source>
</evidence>
<dbReference type="AlphaFoldDB" id="A0A6P8Y9X7"/>
<sequence length="567" mass="61195">MSPLILLLALSTSALAQDAPIVSIKQGRLQGVQEPGAPGTAPFFAFRGIPYAAKPLGSLRFKAPRPAASWSGIRNASQEGSPCHQATFNGQLLGSEDCLYLNVYTPKLQCSSQLPVIVFFHSSAFIFGDAGRGWYGPDFINNNDVVLVLPNYRLGPFGLLNLGTSSAPGNAALKDSLAALRWVKENIKAFCGNPDQVTVAGHSAGATIAHVHAVSARSQGLFQRAILMSGSALLGACYQDENIEAARELATILGAKDNSTATLEKTLMNASGSDINAAHYTMLMREASPNLMFKFAMTSEIPAVSNADLPGSLFMSVDPETMIRNAEVKNPVPILAGTAKEEGDALYAIGWVSQEIQMNDVRFVARLNARIEEVIQRFAARVPKAVAKQFGVQSGTSTLAKQQQILQMVRNAYAGGRSFFTREEYIKIAGESQFDGPLRNYLRMCRGNISLYVTDISTNYNFVSRGLIPMPLLNTTTHADDFGYLFKPSVVNLNQNYGGSSVAAQVLRYFTKLLTDFAKGRSVGVPAKCGESSSRYRLINSGSPVVGENYGSGASVWLDIFDLLRKK</sequence>
<dbReference type="GeneID" id="117640557"/>
<dbReference type="KEGG" id="tpal:117640557"/>
<dbReference type="InterPro" id="IPR029058">
    <property type="entry name" value="AB_hydrolase_fold"/>
</dbReference>
<dbReference type="PANTHER" id="PTHR11559">
    <property type="entry name" value="CARBOXYLESTERASE"/>
    <property type="match status" value="1"/>
</dbReference>
<keyword evidence="1" id="KW-0325">Glycoprotein</keyword>
<evidence type="ECO:0000256" key="2">
    <source>
        <dbReference type="SAM" id="SignalP"/>
    </source>
</evidence>
<dbReference type="Gene3D" id="3.40.50.1820">
    <property type="entry name" value="alpha/beta hydrolase"/>
    <property type="match status" value="1"/>
</dbReference>
<feature type="domain" description="Carboxylesterase type B" evidence="3">
    <location>
        <begin position="19"/>
        <end position="519"/>
    </location>
</feature>
<dbReference type="InterPro" id="IPR002018">
    <property type="entry name" value="CarbesteraseB"/>
</dbReference>
<feature type="chain" id="PRO_5027673880" evidence="2">
    <location>
        <begin position="17"/>
        <end position="567"/>
    </location>
</feature>
<evidence type="ECO:0000313" key="5">
    <source>
        <dbReference type="RefSeq" id="XP_034232986.1"/>
    </source>
</evidence>
<dbReference type="Pfam" id="PF00135">
    <property type="entry name" value="COesterase"/>
    <property type="match status" value="1"/>
</dbReference>
<keyword evidence="2" id="KW-0732">Signal</keyword>
<evidence type="ECO:0000259" key="3">
    <source>
        <dbReference type="Pfam" id="PF00135"/>
    </source>
</evidence>
<organism evidence="5">
    <name type="scientific">Thrips palmi</name>
    <name type="common">Melon thrips</name>
    <dbReference type="NCBI Taxonomy" id="161013"/>
    <lineage>
        <taxon>Eukaryota</taxon>
        <taxon>Metazoa</taxon>
        <taxon>Ecdysozoa</taxon>
        <taxon>Arthropoda</taxon>
        <taxon>Hexapoda</taxon>
        <taxon>Insecta</taxon>
        <taxon>Pterygota</taxon>
        <taxon>Neoptera</taxon>
        <taxon>Paraneoptera</taxon>
        <taxon>Thysanoptera</taxon>
        <taxon>Terebrantia</taxon>
        <taxon>Thripoidea</taxon>
        <taxon>Thripidae</taxon>
        <taxon>Thrips</taxon>
    </lineage>
</organism>
<dbReference type="RefSeq" id="XP_034232986.1">
    <property type="nucleotide sequence ID" value="XM_034377095.1"/>
</dbReference>